<protein>
    <submittedName>
        <fullName evidence="3">Uncharacterized protein LOC102809145</fullName>
    </submittedName>
</protein>
<dbReference type="GeneID" id="102809145"/>
<dbReference type="Pfam" id="PF20706">
    <property type="entry name" value="GT4-conflict"/>
    <property type="match status" value="1"/>
</dbReference>
<dbReference type="Proteomes" id="UP000694865">
    <property type="component" value="Unplaced"/>
</dbReference>
<evidence type="ECO:0000313" key="3">
    <source>
        <dbReference type="RefSeq" id="XP_006822059.1"/>
    </source>
</evidence>
<keyword evidence="2" id="KW-1185">Reference proteome</keyword>
<name>A0ABM0MPW8_SACKO</name>
<gene>
    <name evidence="3" type="primary">LOC102809145</name>
</gene>
<feature type="chain" id="PRO_5046098999" evidence="1">
    <location>
        <begin position="29"/>
        <end position="189"/>
    </location>
</feature>
<dbReference type="RefSeq" id="XP_006822059.1">
    <property type="nucleotide sequence ID" value="XM_006821996.1"/>
</dbReference>
<feature type="signal peptide" evidence="1">
    <location>
        <begin position="1"/>
        <end position="28"/>
    </location>
</feature>
<keyword evidence="1" id="KW-0732">Signal</keyword>
<evidence type="ECO:0000256" key="1">
    <source>
        <dbReference type="SAM" id="SignalP"/>
    </source>
</evidence>
<sequence>MMKFKSQLSCYWMLLLLLLLYSSPRCQSADIDRGVTDNIERQLLPAVLFLFNSFDSNGKGLIGFHAKLVKDIAQRTTVYCLVLEATEEQRADAKMANVVLIEPQYIHKCVNTNPNVDWFLLYKSYFPELETLPHKITHVVGYSPKTEVEAEFIQEEVFPNAQLVLIKDFLRSKNGELQVMYSLQQTMNK</sequence>
<proteinExistence type="predicted"/>
<organism evidence="2 3">
    <name type="scientific">Saccoglossus kowalevskii</name>
    <name type="common">Acorn worm</name>
    <dbReference type="NCBI Taxonomy" id="10224"/>
    <lineage>
        <taxon>Eukaryota</taxon>
        <taxon>Metazoa</taxon>
        <taxon>Hemichordata</taxon>
        <taxon>Enteropneusta</taxon>
        <taxon>Harrimaniidae</taxon>
        <taxon>Saccoglossus</taxon>
    </lineage>
</organism>
<evidence type="ECO:0000313" key="2">
    <source>
        <dbReference type="Proteomes" id="UP000694865"/>
    </source>
</evidence>
<accession>A0ABM0MPW8</accession>
<reference evidence="3" key="1">
    <citation type="submission" date="2025-08" db="UniProtKB">
        <authorList>
            <consortium name="RefSeq"/>
        </authorList>
    </citation>
    <scope>IDENTIFICATION</scope>
    <source>
        <tissue evidence="3">Testes</tissue>
    </source>
</reference>